<dbReference type="Proteomes" id="UP000276260">
    <property type="component" value="Unassembled WGS sequence"/>
</dbReference>
<proteinExistence type="predicted"/>
<dbReference type="EMBL" id="RRCF01000004">
    <property type="protein sequence ID" value="RRJ19576.1"/>
    <property type="molecule type" value="Genomic_DNA"/>
</dbReference>
<reference evidence="1 2" key="1">
    <citation type="submission" date="2018-11" db="EMBL/GenBank/DDBJ databases">
        <title>Draft genome analysis of Rheinheimera mesophila isolated from an industrial waste site.</title>
        <authorList>
            <person name="Yu Q."/>
            <person name="Qi Y."/>
            <person name="Zhang H."/>
            <person name="Lu Y."/>
            <person name="Pu J."/>
        </authorList>
    </citation>
    <scope>NUCLEOTIDE SEQUENCE [LARGE SCALE GENOMIC DNA]</scope>
    <source>
        <strain evidence="1 2">IITR13</strain>
    </source>
</reference>
<comment type="caution">
    <text evidence="1">The sequence shown here is derived from an EMBL/GenBank/DDBJ whole genome shotgun (WGS) entry which is preliminary data.</text>
</comment>
<dbReference type="OrthoDB" id="9794948at2"/>
<dbReference type="AlphaFoldDB" id="A0A3P3QEK8"/>
<dbReference type="Pfam" id="PF04299">
    <property type="entry name" value="FMN_bind_2"/>
    <property type="match status" value="1"/>
</dbReference>
<gene>
    <name evidence="1" type="ORF">EIK76_14080</name>
</gene>
<sequence length="216" mass="24819">MSQCLCDQKGTLKIMYLPKHFHTDDQPQIQTFLKQNYFGLLLSSEPELRYSPLPFLFDWQEQRLTAYCHLARNNPQLKQLDQQQVQVVIMGPHAFVAADCYGEDHAVSTWNYSLVELKGTAFTLNTEQTLELVRRQEGFSAPALQQATEYQQKLVHAICGVRIDVSSWLGKMKLSQNKSAAQRQKVGDYLQATEQPQSVWQLMQQLKLYQADGTHP</sequence>
<accession>A0A3P3QEK8</accession>
<name>A0A3P3QEK8_9GAMM</name>
<protein>
    <recommendedName>
        <fullName evidence="3">FMN-binding negative transcriptional regulator</fullName>
    </recommendedName>
</protein>
<evidence type="ECO:0008006" key="3">
    <source>
        <dbReference type="Google" id="ProtNLM"/>
    </source>
</evidence>
<organism evidence="1 2">
    <name type="scientific">Rheinheimera mesophila</name>
    <dbReference type="NCBI Taxonomy" id="1547515"/>
    <lineage>
        <taxon>Bacteria</taxon>
        <taxon>Pseudomonadati</taxon>
        <taxon>Pseudomonadota</taxon>
        <taxon>Gammaproteobacteria</taxon>
        <taxon>Chromatiales</taxon>
        <taxon>Chromatiaceae</taxon>
        <taxon>Rheinheimera</taxon>
    </lineage>
</organism>
<evidence type="ECO:0000313" key="2">
    <source>
        <dbReference type="Proteomes" id="UP000276260"/>
    </source>
</evidence>
<dbReference type="InterPro" id="IPR012349">
    <property type="entry name" value="Split_barrel_FMN-bd"/>
</dbReference>
<dbReference type="PIRSF" id="PIRSF010372">
    <property type="entry name" value="PaiB"/>
    <property type="match status" value="1"/>
</dbReference>
<dbReference type="PANTHER" id="PTHR35802">
    <property type="entry name" value="PROTEASE SYNTHASE AND SPORULATION PROTEIN PAI 2"/>
    <property type="match status" value="1"/>
</dbReference>
<dbReference type="InterPro" id="IPR007396">
    <property type="entry name" value="TR_PAI2-type"/>
</dbReference>
<dbReference type="SUPFAM" id="SSF50475">
    <property type="entry name" value="FMN-binding split barrel"/>
    <property type="match status" value="1"/>
</dbReference>
<dbReference type="Gene3D" id="2.30.110.10">
    <property type="entry name" value="Electron Transport, Fmn-binding Protein, Chain A"/>
    <property type="match status" value="1"/>
</dbReference>
<keyword evidence="2" id="KW-1185">Reference proteome</keyword>
<dbReference type="PANTHER" id="PTHR35802:SF1">
    <property type="entry name" value="PROTEASE SYNTHASE AND SPORULATION PROTEIN PAI 2"/>
    <property type="match status" value="1"/>
</dbReference>
<evidence type="ECO:0000313" key="1">
    <source>
        <dbReference type="EMBL" id="RRJ19576.1"/>
    </source>
</evidence>